<evidence type="ECO:0000256" key="1">
    <source>
        <dbReference type="SAM" id="SignalP"/>
    </source>
</evidence>
<evidence type="ECO:0000259" key="2">
    <source>
        <dbReference type="Pfam" id="PF07833"/>
    </source>
</evidence>
<evidence type="ECO:0000313" key="4">
    <source>
        <dbReference type="Proteomes" id="UP000659344"/>
    </source>
</evidence>
<accession>A0ABQ1YKT6</accession>
<dbReference type="RefSeq" id="WP_188540273.1">
    <property type="nucleotide sequence ID" value="NZ_BMFT01000001.1"/>
</dbReference>
<feature type="chain" id="PRO_5047085496" description="Copper amine oxidase-like N-terminal domain-containing protein" evidence="1">
    <location>
        <begin position="26"/>
        <end position="226"/>
    </location>
</feature>
<dbReference type="EMBL" id="BMFT01000001">
    <property type="protein sequence ID" value="GGH28601.1"/>
    <property type="molecule type" value="Genomic_DNA"/>
</dbReference>
<feature type="signal peptide" evidence="1">
    <location>
        <begin position="1"/>
        <end position="25"/>
    </location>
</feature>
<comment type="caution">
    <text evidence="3">The sequence shown here is derived from an EMBL/GenBank/DDBJ whole genome shotgun (WGS) entry which is preliminary data.</text>
</comment>
<dbReference type="InterPro" id="IPR036582">
    <property type="entry name" value="Mao_N_sf"/>
</dbReference>
<reference evidence="4" key="1">
    <citation type="journal article" date="2019" name="Int. J. Syst. Evol. Microbiol.">
        <title>The Global Catalogue of Microorganisms (GCM) 10K type strain sequencing project: providing services to taxonomists for standard genome sequencing and annotation.</title>
        <authorList>
            <consortium name="The Broad Institute Genomics Platform"/>
            <consortium name="The Broad Institute Genome Sequencing Center for Infectious Disease"/>
            <person name="Wu L."/>
            <person name="Ma J."/>
        </authorList>
    </citation>
    <scope>NUCLEOTIDE SEQUENCE [LARGE SCALE GENOMIC DNA]</scope>
    <source>
        <strain evidence="4">CGMCC 1.12769</strain>
    </source>
</reference>
<sequence>MKKIGYLITGLALGLTISIASPVFAQGVKTITAKLNNTVNVLVNGEKVYLNAKPLIYNNLNYLPVAEISQALGLDVSYDKKTDEIRIVNPNANNFPIAAEPVTYNKELKLGESVEFGNIKFTINRLISEPREYINDLNYGLDYEIESLNGSSDGVVIEAQLNLQSGRSYYLNFENIDKIIQGSTIRSTTLYKGISVDENEIPISIKVKLTSYTKTMDILGYATWTL</sequence>
<gene>
    <name evidence="3" type="ORF">GCM10008013_30740</name>
</gene>
<keyword evidence="4" id="KW-1185">Reference proteome</keyword>
<proteinExistence type="predicted"/>
<dbReference type="Pfam" id="PF07833">
    <property type="entry name" value="Cu_amine_oxidN1"/>
    <property type="match status" value="1"/>
</dbReference>
<name>A0ABQ1YKT6_9BACL</name>
<dbReference type="InterPro" id="IPR012854">
    <property type="entry name" value="Cu_amine_oxidase-like_N"/>
</dbReference>
<dbReference type="Proteomes" id="UP000659344">
    <property type="component" value="Unassembled WGS sequence"/>
</dbReference>
<feature type="domain" description="Copper amine oxidase-like N-terminal" evidence="2">
    <location>
        <begin position="43"/>
        <end position="87"/>
    </location>
</feature>
<protein>
    <recommendedName>
        <fullName evidence="2">Copper amine oxidase-like N-terminal domain-containing protein</fullName>
    </recommendedName>
</protein>
<organism evidence="3 4">
    <name type="scientific">Paenibacillus segetis</name>
    <dbReference type="NCBI Taxonomy" id="1325360"/>
    <lineage>
        <taxon>Bacteria</taxon>
        <taxon>Bacillati</taxon>
        <taxon>Bacillota</taxon>
        <taxon>Bacilli</taxon>
        <taxon>Bacillales</taxon>
        <taxon>Paenibacillaceae</taxon>
        <taxon>Paenibacillus</taxon>
    </lineage>
</organism>
<dbReference type="SUPFAM" id="SSF55383">
    <property type="entry name" value="Copper amine oxidase, domain N"/>
    <property type="match status" value="1"/>
</dbReference>
<evidence type="ECO:0000313" key="3">
    <source>
        <dbReference type="EMBL" id="GGH28601.1"/>
    </source>
</evidence>
<keyword evidence="1" id="KW-0732">Signal</keyword>